<proteinExistence type="inferred from homology"/>
<dbReference type="Proteomes" id="UP001153620">
    <property type="component" value="Chromosome 1"/>
</dbReference>
<evidence type="ECO:0000256" key="6">
    <source>
        <dbReference type="RuleBase" id="RU000356"/>
    </source>
</evidence>
<feature type="domain" description="Globin" evidence="8">
    <location>
        <begin position="19"/>
        <end position="163"/>
    </location>
</feature>
<dbReference type="PROSITE" id="PS51257">
    <property type="entry name" value="PROKAR_LIPOPROTEIN"/>
    <property type="match status" value="1"/>
</dbReference>
<sequence length="170" mass="19208">MKFLVLALCIVGASCDLIPFSTDQTNKIRESWNQIKNNGVDILYYIFKENPDIQDKFPQFAGKDLDSIKDTSDFSKHASNVIRFFSELIPIIEGKPNVASSKFLIDNLAGTHKARGVTKDQFNKFRASLTNYIEDNVPLGKNVSAVWQKALDGVYSYLYLALDGNSFKLW</sequence>
<dbReference type="AlphaFoldDB" id="A0A9N9RMU9"/>
<evidence type="ECO:0000313" key="9">
    <source>
        <dbReference type="EMBL" id="CAG9801288.1"/>
    </source>
</evidence>
<gene>
    <name evidence="9" type="ORF">CHIRRI_LOCUS4219</name>
</gene>
<evidence type="ECO:0000256" key="7">
    <source>
        <dbReference type="SAM" id="SignalP"/>
    </source>
</evidence>
<evidence type="ECO:0000256" key="3">
    <source>
        <dbReference type="ARBA" id="ARBA00022621"/>
    </source>
</evidence>
<dbReference type="EMBL" id="OU895877">
    <property type="protein sequence ID" value="CAG9801288.1"/>
    <property type="molecule type" value="Genomic_DNA"/>
</dbReference>
<dbReference type="GO" id="GO:0005576">
    <property type="term" value="C:extracellular region"/>
    <property type="evidence" value="ECO:0007669"/>
    <property type="project" value="InterPro"/>
</dbReference>
<comment type="similarity">
    <text evidence="6">Belongs to the globin family.</text>
</comment>
<dbReference type="PROSITE" id="PS01033">
    <property type="entry name" value="GLOBIN"/>
    <property type="match status" value="1"/>
</dbReference>
<dbReference type="Pfam" id="PF00042">
    <property type="entry name" value="Globin"/>
    <property type="match status" value="1"/>
</dbReference>
<dbReference type="InterPro" id="IPR012292">
    <property type="entry name" value="Globin/Proto"/>
</dbReference>
<dbReference type="InterPro" id="IPR002336">
    <property type="entry name" value="Erythrocruorin"/>
</dbReference>
<dbReference type="GO" id="GO:0046872">
    <property type="term" value="F:metal ion binding"/>
    <property type="evidence" value="ECO:0007669"/>
    <property type="project" value="UniProtKB-KW"/>
</dbReference>
<evidence type="ECO:0000256" key="5">
    <source>
        <dbReference type="ARBA" id="ARBA00023004"/>
    </source>
</evidence>
<dbReference type="GO" id="GO:0005344">
    <property type="term" value="F:oxygen carrier activity"/>
    <property type="evidence" value="ECO:0007669"/>
    <property type="project" value="UniProtKB-KW"/>
</dbReference>
<feature type="signal peptide" evidence="7">
    <location>
        <begin position="1"/>
        <end position="15"/>
    </location>
</feature>
<keyword evidence="2 6" id="KW-0349">Heme</keyword>
<dbReference type="GO" id="GO:0019825">
    <property type="term" value="F:oxygen binding"/>
    <property type="evidence" value="ECO:0007669"/>
    <property type="project" value="InterPro"/>
</dbReference>
<feature type="chain" id="PRO_5040245889" description="Globin domain-containing protein" evidence="7">
    <location>
        <begin position="16"/>
        <end position="170"/>
    </location>
</feature>
<keyword evidence="4" id="KW-0479">Metal-binding</keyword>
<dbReference type="PANTHER" id="PTHR47217">
    <property type="entry name" value="GLOBIN-LIKE PROTEIN"/>
    <property type="match status" value="1"/>
</dbReference>
<dbReference type="InterPro" id="IPR009050">
    <property type="entry name" value="Globin-like_sf"/>
</dbReference>
<evidence type="ECO:0000259" key="8">
    <source>
        <dbReference type="PROSITE" id="PS01033"/>
    </source>
</evidence>
<name>A0A9N9RMU9_9DIPT</name>
<evidence type="ECO:0000313" key="10">
    <source>
        <dbReference type="Proteomes" id="UP001153620"/>
    </source>
</evidence>
<dbReference type="InterPro" id="IPR000971">
    <property type="entry name" value="Globin"/>
</dbReference>
<reference evidence="9" key="2">
    <citation type="submission" date="2022-10" db="EMBL/GenBank/DDBJ databases">
        <authorList>
            <consortium name="ENA_rothamsted_submissions"/>
            <consortium name="culmorum"/>
            <person name="King R."/>
        </authorList>
    </citation>
    <scope>NUCLEOTIDE SEQUENCE</scope>
</reference>
<keyword evidence="1 6" id="KW-0813">Transport</keyword>
<accession>A0A9N9RMU9</accession>
<evidence type="ECO:0000256" key="4">
    <source>
        <dbReference type="ARBA" id="ARBA00022723"/>
    </source>
</evidence>
<keyword evidence="5" id="KW-0408">Iron</keyword>
<dbReference type="InterPro" id="IPR044399">
    <property type="entry name" value="Mb-like_M"/>
</dbReference>
<dbReference type="OrthoDB" id="436496at2759"/>
<evidence type="ECO:0000256" key="1">
    <source>
        <dbReference type="ARBA" id="ARBA00022448"/>
    </source>
</evidence>
<reference evidence="9" key="1">
    <citation type="submission" date="2022-01" db="EMBL/GenBank/DDBJ databases">
        <authorList>
            <person name="King R."/>
        </authorList>
    </citation>
    <scope>NUCLEOTIDE SEQUENCE</scope>
</reference>
<dbReference type="GO" id="GO:0020037">
    <property type="term" value="F:heme binding"/>
    <property type="evidence" value="ECO:0007669"/>
    <property type="project" value="InterPro"/>
</dbReference>
<keyword evidence="10" id="KW-1185">Reference proteome</keyword>
<keyword evidence="3 6" id="KW-0561">Oxygen transport</keyword>
<organism evidence="9 10">
    <name type="scientific">Chironomus riparius</name>
    <dbReference type="NCBI Taxonomy" id="315576"/>
    <lineage>
        <taxon>Eukaryota</taxon>
        <taxon>Metazoa</taxon>
        <taxon>Ecdysozoa</taxon>
        <taxon>Arthropoda</taxon>
        <taxon>Hexapoda</taxon>
        <taxon>Insecta</taxon>
        <taxon>Pterygota</taxon>
        <taxon>Neoptera</taxon>
        <taxon>Endopterygota</taxon>
        <taxon>Diptera</taxon>
        <taxon>Nematocera</taxon>
        <taxon>Chironomoidea</taxon>
        <taxon>Chironomidae</taxon>
        <taxon>Chironominae</taxon>
        <taxon>Chironomus</taxon>
    </lineage>
</organism>
<dbReference type="PRINTS" id="PR00611">
    <property type="entry name" value="ERYTHCRUORIN"/>
</dbReference>
<dbReference type="CDD" id="cd01040">
    <property type="entry name" value="Mb-like"/>
    <property type="match status" value="1"/>
</dbReference>
<dbReference type="Gene3D" id="1.10.490.10">
    <property type="entry name" value="Globins"/>
    <property type="match status" value="1"/>
</dbReference>
<dbReference type="SUPFAM" id="SSF46458">
    <property type="entry name" value="Globin-like"/>
    <property type="match status" value="1"/>
</dbReference>
<protein>
    <recommendedName>
        <fullName evidence="8">Globin domain-containing protein</fullName>
    </recommendedName>
</protein>
<dbReference type="GO" id="GO:0005833">
    <property type="term" value="C:hemoglobin complex"/>
    <property type="evidence" value="ECO:0007669"/>
    <property type="project" value="InterPro"/>
</dbReference>
<evidence type="ECO:0000256" key="2">
    <source>
        <dbReference type="ARBA" id="ARBA00022617"/>
    </source>
</evidence>
<dbReference type="PANTHER" id="PTHR47217:SF1">
    <property type="entry name" value="GLOBIN-LIKE PROTEIN"/>
    <property type="match status" value="1"/>
</dbReference>
<keyword evidence="7" id="KW-0732">Signal</keyword>